<sequence>MEECAACYKQYNKKNIFSSTLRALSTWFISRDVDYAHWQKHFARQFSLNKVVFYSEHKNTCCLSAPAPMVRYTMMPCTESKSNINLSNEDHVGEGLEAVALECEMVWGGSDGSLDLCARVPD</sequence>
<evidence type="ECO:0000313" key="2">
    <source>
        <dbReference type="Proteomes" id="UP000290289"/>
    </source>
</evidence>
<keyword evidence="2" id="KW-1185">Reference proteome</keyword>
<comment type="caution">
    <text evidence="1">The sequence shown here is derived from an EMBL/GenBank/DDBJ whole genome shotgun (WGS) entry which is preliminary data.</text>
</comment>
<proteinExistence type="predicted"/>
<dbReference type="AlphaFoldDB" id="A0A498HZS8"/>
<gene>
    <name evidence="1" type="ORF">DVH24_019754</name>
</gene>
<dbReference type="Proteomes" id="UP000290289">
    <property type="component" value="Chromosome 14"/>
</dbReference>
<evidence type="ECO:0000313" key="1">
    <source>
        <dbReference type="EMBL" id="RXH76866.1"/>
    </source>
</evidence>
<organism evidence="1 2">
    <name type="scientific">Malus domestica</name>
    <name type="common">Apple</name>
    <name type="synonym">Pyrus malus</name>
    <dbReference type="NCBI Taxonomy" id="3750"/>
    <lineage>
        <taxon>Eukaryota</taxon>
        <taxon>Viridiplantae</taxon>
        <taxon>Streptophyta</taxon>
        <taxon>Embryophyta</taxon>
        <taxon>Tracheophyta</taxon>
        <taxon>Spermatophyta</taxon>
        <taxon>Magnoliopsida</taxon>
        <taxon>eudicotyledons</taxon>
        <taxon>Gunneridae</taxon>
        <taxon>Pentapetalae</taxon>
        <taxon>rosids</taxon>
        <taxon>fabids</taxon>
        <taxon>Rosales</taxon>
        <taxon>Rosaceae</taxon>
        <taxon>Amygdaloideae</taxon>
        <taxon>Maleae</taxon>
        <taxon>Malus</taxon>
    </lineage>
</organism>
<reference evidence="1 2" key="1">
    <citation type="submission" date="2018-10" db="EMBL/GenBank/DDBJ databases">
        <title>A high-quality apple genome assembly.</title>
        <authorList>
            <person name="Hu J."/>
        </authorList>
    </citation>
    <scope>NUCLEOTIDE SEQUENCE [LARGE SCALE GENOMIC DNA]</scope>
    <source>
        <strain evidence="2">cv. HFTH1</strain>
        <tissue evidence="1">Young leaf</tissue>
    </source>
</reference>
<accession>A0A498HZS8</accession>
<dbReference type="EMBL" id="RDQH01000340">
    <property type="protein sequence ID" value="RXH76866.1"/>
    <property type="molecule type" value="Genomic_DNA"/>
</dbReference>
<protein>
    <submittedName>
        <fullName evidence="1">Uncharacterized protein</fullName>
    </submittedName>
</protein>
<dbReference type="STRING" id="3750.A0A498HZS8"/>
<name>A0A498HZS8_MALDO</name>